<organism evidence="2 3">
    <name type="scientific">Solanum verrucosum</name>
    <dbReference type="NCBI Taxonomy" id="315347"/>
    <lineage>
        <taxon>Eukaryota</taxon>
        <taxon>Viridiplantae</taxon>
        <taxon>Streptophyta</taxon>
        <taxon>Embryophyta</taxon>
        <taxon>Tracheophyta</taxon>
        <taxon>Spermatophyta</taxon>
        <taxon>Magnoliopsida</taxon>
        <taxon>eudicotyledons</taxon>
        <taxon>Gunneridae</taxon>
        <taxon>Pentapetalae</taxon>
        <taxon>asterids</taxon>
        <taxon>lamiids</taxon>
        <taxon>Solanales</taxon>
        <taxon>Solanaceae</taxon>
        <taxon>Solanoideae</taxon>
        <taxon>Solaneae</taxon>
        <taxon>Solanum</taxon>
    </lineage>
</organism>
<sequence>MEREHNILKERRLLTDGVMSDYPAIWDTIKFHGFERFTRNRPPYVSTWASYKERLDNLTTRMEAREKTQGSSVELNAMRGHISTLRIDVDQLRSIDISILWGEVPSLDTPKFVPTSKPRVKSPSGVVEQHVDAIDNDVEEETDVKLEHYVRVFEFDVGFYVVKWFPELRLRGLGVKRQGQTTAHAGGPWFTTATLPQTQLRNQLSLDPRSVGQTTVRGSSLLYLESNTNDGRPAQTVVQCTTRRSHPSITPRTVKSEVQVLSIQIMLRSVPDLQFRRISGPYQILKRIGKVAYELELPADLAAVHPVFHISLLKKCVGDPTSVVPLESVAIKDSLSYEDVPVEILDRKVRMLRNKEVSSVKVWWRSQSVKGATWEAKATMKAKYPHIFPSDFTPA</sequence>
<dbReference type="EMBL" id="CP133617">
    <property type="protein sequence ID" value="WMV32550.1"/>
    <property type="molecule type" value="Genomic_DNA"/>
</dbReference>
<keyword evidence="3" id="KW-1185">Reference proteome</keyword>
<protein>
    <recommendedName>
        <fullName evidence="1">Tf2-1-like SH3-like domain-containing protein</fullName>
    </recommendedName>
</protein>
<accession>A0AAF0R4H6</accession>
<gene>
    <name evidence="2" type="ORF">MTR67_025935</name>
</gene>
<name>A0AAF0R4H6_SOLVR</name>
<proteinExistence type="predicted"/>
<dbReference type="InterPro" id="IPR056924">
    <property type="entry name" value="SH3_Tf2-1"/>
</dbReference>
<dbReference type="Pfam" id="PF24626">
    <property type="entry name" value="SH3_Tf2-1"/>
    <property type="match status" value="1"/>
</dbReference>
<evidence type="ECO:0000313" key="3">
    <source>
        <dbReference type="Proteomes" id="UP001234989"/>
    </source>
</evidence>
<evidence type="ECO:0000259" key="1">
    <source>
        <dbReference type="Pfam" id="PF24626"/>
    </source>
</evidence>
<dbReference type="PANTHER" id="PTHR46148:SF57">
    <property type="entry name" value="OS12G0499874 PROTEIN"/>
    <property type="match status" value="1"/>
</dbReference>
<evidence type="ECO:0000313" key="2">
    <source>
        <dbReference type="EMBL" id="WMV32550.1"/>
    </source>
</evidence>
<feature type="domain" description="Tf2-1-like SH3-like" evidence="1">
    <location>
        <begin position="277"/>
        <end position="317"/>
    </location>
</feature>
<dbReference type="Proteomes" id="UP001234989">
    <property type="component" value="Chromosome 6"/>
</dbReference>
<reference evidence="2" key="1">
    <citation type="submission" date="2023-08" db="EMBL/GenBank/DDBJ databases">
        <title>A de novo genome assembly of Solanum verrucosum Schlechtendal, a Mexican diploid species geographically isolated from the other diploid A-genome species in potato relatives.</title>
        <authorList>
            <person name="Hosaka K."/>
        </authorList>
    </citation>
    <scope>NUCLEOTIDE SEQUENCE</scope>
    <source>
        <tissue evidence="2">Young leaves</tissue>
    </source>
</reference>
<dbReference type="PANTHER" id="PTHR46148">
    <property type="entry name" value="CHROMO DOMAIN-CONTAINING PROTEIN"/>
    <property type="match status" value="1"/>
</dbReference>
<dbReference type="AlphaFoldDB" id="A0AAF0R4H6"/>